<organism evidence="4 5">
    <name type="scientific">Hominifimenecus microfluidus</name>
    <dbReference type="NCBI Taxonomy" id="2885348"/>
    <lineage>
        <taxon>Bacteria</taxon>
        <taxon>Bacillati</taxon>
        <taxon>Bacillota</taxon>
        <taxon>Clostridia</taxon>
        <taxon>Lachnospirales</taxon>
        <taxon>Lachnospiraceae</taxon>
        <taxon>Hominifimenecus</taxon>
    </lineage>
</organism>
<dbReference type="Gene3D" id="2.60.40.4270">
    <property type="entry name" value="Listeria-Bacteroides repeat domain"/>
    <property type="match status" value="1"/>
</dbReference>
<keyword evidence="3" id="KW-0472">Membrane</keyword>
<sequence length="2344" mass="261187">MGKTNVRRWLGTMLVFLMVFSGVMSIHAAVGMRAEGAQDGLTAILTTDRDSYDVGDTVAAELTVVNENSYAVGNVRTEISLPDGLTLQSGSLTVEGTELAAGMEKVHSFTALLTGGDDTPTKPDETKSDDNKNGTSGTDDKKDGGSGSRNSGNSSTVKTGDDSSIGLWIALFVISGSGLVILVTKKKDRQRLLSLILALSLTLTMLPSKAQAASVDAKERNFSVDLAVTLNGKQEKIRAQIWYDYQKEDPQPVEETVTIRFETGEGTPVEPITLKKGEASGELPQSYLAGYSFRGWYRDEALTQEFFTDESVQENLTLYPKFVVSQNDLENGTRDTYYSEDCDPMMPVVFVAEEGLSKDDLLGRISWEALTGELPEDFTFFADGENYTLTPVGGYEEGCLYRVTIPEGMSFADLDEEVLEYTFRIHKDDSEIVELSDSIKYVNRDDMLEGGTDNTFAMTAEQAEKYAFAVGDVLCMGDGESYDTDSIFVKISDLLEQDETVYVTASDAEIEDVFKDVDVSFTQDLPADTLIGEIDTQAIEDAIRNGEGFAQMTDMLAALLTESKTVQGELQAAGSPAFTENASIKEETMKSISASLAKGATVTVSVGEANNPNFGANADDFIALCIEMNYEATIKNKVKIKASFGITEYLAVSMQGYSEYKFKLFGKSKLEFDYAMNLYTQTDIDMQVLVCSTNKANEEYTDISKEIKDMLSSDEENDTGNLVKQMQDMVENDSGEITLLQAPLLQYTIPVIPILPVFGVNLGLDFVIKVNFAAGIGSDISILEATQIGMCGNTSDGSLDCYTNDLIGGNRYDLQFYACGFLDIKAGLEGSLTLSFYGLSRFGEIGISVFIGAYVDIYGYVQLGITKAQQYSKQIDVRLVGGYYMESGIALDIELIARSKFFKVKVGAKLLEAKFPLFTLGDQYVLLAVNEVEEPAVLTTSDSSARFTSASLAEIPALTGTYLNLKNGDEEERSVPWDKLYLTFSNRYFDYNGREVSYDRYYNDDKNSDMGTMYYYYMGPYLQFTKSASTSEGSTVAQTNIIWADTTKVDESAVGKICEVELYANIDGKTDEYIGTRKVLAGNKVGPVRTEYDNYDLYTNQKWDQNPYTTVITEDTRLTLSVDRIQMLTAFIYYVPDTKTWMAEVRAVNVDEAPTVPAISEDPNYQFDKWTGTYGQYVRRWAKGPATVNSTISGEFLRSTGMLGTHYIVTRKDTTVPLLQVTGDTYEKALAELTFHEEFNSLVSYYSAEYIPQECTVTLVGKNLKGEEVRNDYTVLYGETVHSYYWHEPIGMSLIGFSDTPDGEILATDPWNLPATTESAVTYYMVYASDPCEVEFFYYDPATKTNVSAYTKNLSGGTTIPADELANVHALLQPEENVEYRLMDWMYRYKDIGGWMRMNVNNYVLYSDIQVAPVYERNVKITLDAGEGTLVGEDTVVASSQYNYRVFLSNTAWKEKDEYCTYQLTGWKDETTGKIYPFGYVTISEPVALTAVYEPTDRVYKLDIITAQGTLKNGDGSIRFTGGYDDYQKLLAEYSNWRPADVRGEGCTMTLVRTDVKYSDEGYINRIYYSGWNTIMDQHTLTLDAAGGVLDGESSYTYDYGTRIFLDLFSASKEDVSCTYVLSGWKDSDGNTYAADDELTLKSDLTLTAIWTPGVYKEYKLTYVLDGKTIAEETHHFGDVLTEAGQPEEAEGKIFSGWTWYRGEVVQSEMPETMPAEDLTAIATAKPAYVRYIVGDEEISSEETAVGSSVTVKEKYEKTGYTIGEWTNKDVTVTNGTFTMPAADVTFRAEAKVNSYTVSYYVDGTLYYSAQAEYGSYVMLQAPPEAEGKLFVWNSEDVTINGSGFTMPAGDVRINGYWSEQELYIIYYLNGEIAGYDKALYGETVRLRNVDELALYDGRSFSGWYTSQVDLANDIFTMPSETLKIYGDTYDDSDALLVCTYTRDDGTQDEFTISAAVGETVSPVAPERKDYDFAGWRCNGDLVTEVTPDGTETFIELTAEYTAKKYTVSYYIGLLYGSYPDQKAEAGEKVYVPELPKPNYDWQSVYGWYSTAALDFQEDEGGKYFIMPAYDVRLEAVGDMTETDGYSVKLILSTPYHEAFEYRTVKTLKNGSVYLPTPRLSGCTFDGWQDADGNYYDAVSGWDLDADLTLYGTLRKTKGLHIAEFWLDGEVYAYRLFDEETFILRTPDVSPEEGKTASGWQSFDIELRGDDSGDDLPDQDLRFDAFTCDEAGENTIPVELILTKRNGSDQEFLQFRLTFKEGSILQIPKRFEDLYLSLSAVQFWEKENEDGTSQTDYFDLKLATQSLSDWIMQVTIPEIAALVAPEGYRKFAGIGIEAFMGLPQ</sequence>
<evidence type="ECO:0000313" key="5">
    <source>
        <dbReference type="Proteomes" id="UP001198182"/>
    </source>
</evidence>
<dbReference type="Proteomes" id="UP001198182">
    <property type="component" value="Unassembled WGS sequence"/>
</dbReference>
<comment type="subcellular location">
    <subcellularLocation>
        <location evidence="1">Cell envelope</location>
    </subcellularLocation>
</comment>
<feature type="region of interest" description="Disordered" evidence="2">
    <location>
        <begin position="112"/>
        <end position="160"/>
    </location>
</feature>
<evidence type="ECO:0000256" key="1">
    <source>
        <dbReference type="ARBA" id="ARBA00004196"/>
    </source>
</evidence>
<dbReference type="InterPro" id="IPR013378">
    <property type="entry name" value="InlB-like_B-rpt"/>
</dbReference>
<dbReference type="NCBIfam" id="TIGR03063">
    <property type="entry name" value="srtB_target"/>
    <property type="match status" value="1"/>
</dbReference>
<comment type="caution">
    <text evidence="4">The sequence shown here is derived from an EMBL/GenBank/DDBJ whole genome shotgun (WGS) entry which is preliminary data.</text>
</comment>
<feature type="transmembrane region" description="Helical" evidence="3">
    <location>
        <begin position="165"/>
        <end position="184"/>
    </location>
</feature>
<evidence type="ECO:0000256" key="3">
    <source>
        <dbReference type="SAM" id="Phobius"/>
    </source>
</evidence>
<gene>
    <name evidence="4" type="ORF">LKD81_11855</name>
</gene>
<dbReference type="RefSeq" id="WP_308454202.1">
    <property type="nucleotide sequence ID" value="NZ_JAJEQR010000036.1"/>
</dbReference>
<evidence type="ECO:0000256" key="2">
    <source>
        <dbReference type="SAM" id="MobiDB-lite"/>
    </source>
</evidence>
<keyword evidence="5" id="KW-1185">Reference proteome</keyword>
<dbReference type="InterPro" id="IPR042229">
    <property type="entry name" value="Listeria/Bacterioides_rpt_sf"/>
</dbReference>
<reference evidence="4" key="1">
    <citation type="submission" date="2021-10" db="EMBL/GenBank/DDBJ databases">
        <title>Anaerobic single-cell dispensing facilitates the cultivation of human gut bacteria.</title>
        <authorList>
            <person name="Afrizal A."/>
        </authorList>
    </citation>
    <scope>NUCLEOTIDE SEQUENCE</scope>
    <source>
        <strain evidence="4">CLA-AA-H215</strain>
    </source>
</reference>
<feature type="compositionally biased region" description="Basic and acidic residues" evidence="2">
    <location>
        <begin position="119"/>
        <end position="144"/>
    </location>
</feature>
<dbReference type="Pfam" id="PF09479">
    <property type="entry name" value="Flg_new"/>
    <property type="match status" value="3"/>
</dbReference>
<accession>A0AAE3JGE7</accession>
<dbReference type="InterPro" id="IPR017502">
    <property type="entry name" value="Sortase_SrtB_target"/>
</dbReference>
<name>A0AAE3JGE7_9FIRM</name>
<dbReference type="GO" id="GO:0030313">
    <property type="term" value="C:cell envelope"/>
    <property type="evidence" value="ECO:0007669"/>
    <property type="project" value="UniProtKB-SubCell"/>
</dbReference>
<keyword evidence="3" id="KW-0812">Transmembrane</keyword>
<dbReference type="EMBL" id="JAJEQR010000036">
    <property type="protein sequence ID" value="MCC2231682.1"/>
    <property type="molecule type" value="Genomic_DNA"/>
</dbReference>
<keyword evidence="3" id="KW-1133">Transmembrane helix</keyword>
<evidence type="ECO:0000313" key="4">
    <source>
        <dbReference type="EMBL" id="MCC2231682.1"/>
    </source>
</evidence>
<proteinExistence type="predicted"/>
<protein>
    <submittedName>
        <fullName evidence="4">InlB B-repeat-containing protein</fullName>
    </submittedName>
</protein>
<feature type="transmembrane region" description="Helical" evidence="3">
    <location>
        <begin position="191"/>
        <end position="208"/>
    </location>
</feature>